<dbReference type="InterPro" id="IPR058031">
    <property type="entry name" value="AAA_lid_NorR"/>
</dbReference>
<dbReference type="PANTHER" id="PTHR32071">
    <property type="entry name" value="TRANSCRIPTIONAL REGULATORY PROTEIN"/>
    <property type="match status" value="1"/>
</dbReference>
<dbReference type="CDD" id="cd00130">
    <property type="entry name" value="PAS"/>
    <property type="match status" value="1"/>
</dbReference>
<keyword evidence="5" id="KW-0804">Transcription</keyword>
<dbReference type="SUPFAM" id="SSF52540">
    <property type="entry name" value="P-loop containing nucleoside triphosphate hydrolases"/>
    <property type="match status" value="1"/>
</dbReference>
<evidence type="ECO:0000259" key="6">
    <source>
        <dbReference type="PROSITE" id="PS50045"/>
    </source>
</evidence>
<keyword evidence="1" id="KW-0547">Nucleotide-binding</keyword>
<protein>
    <submittedName>
        <fullName evidence="8">PAS domain S-box-containing protein</fullName>
    </submittedName>
</protein>
<dbReference type="InterPro" id="IPR000014">
    <property type="entry name" value="PAS"/>
</dbReference>
<dbReference type="InterPro" id="IPR003593">
    <property type="entry name" value="AAA+_ATPase"/>
</dbReference>
<evidence type="ECO:0000313" key="8">
    <source>
        <dbReference type="EMBL" id="TWH78953.1"/>
    </source>
</evidence>
<sequence length="636" mass="71908">MVEKGSVRHKEFIRISHERCKMYNINYNQIYSNKILDEKELFEKMEENRELVLAAAPIMNKIYDFVKGSNFFSILTDKEGCILNVIGDEEILSEAFRFKMIPGAYMDEENIGTNAMGTCITENNPIQVSAEEHFISAYHRWTCSGCPIKDESGKIIGTLDLTGYSEQVHSHTLGMVVAGARAIENQLMNNKLRSKLLTEKKQQKLILDSILKGFITADMQGFILSANSFASELFGCSNDELLHMKTSNILKDWNSVYKSIKEDSSPFKKDVDVISKRNILQLNLTVYPVKNQNNEATNVILVFDEVKKQRKSIDSIMGRHAIYTFDKIVGKDANFLQVINFAKKISDSRSNILIMGESGTGKELFAQSIHNYSERSNGSFVALNCGAIPRNLIESELFGYEQGSFTGAKAGGNPGKFEIADGGTIFLDEIGEMPLDLQTRLLRVIEEGTVSRIGSSHERVVDVRVIAATNKNLKQEVENGTFRKDLFYRLNVLPLRLPSLCERKGDIKLLLDYFMDRISKKLNKKKVHIPLEYIEKLVEYNWPGNVRELENYVELAVNTEMVPDIHVLNFEESSNKSIKIKSAANVSSVLSLKEMEKEHIVNVLESTGHNITQAASVLGIGRNTLYRKLKEFEIEC</sequence>
<dbReference type="Pfam" id="PF02954">
    <property type="entry name" value="HTH_8"/>
    <property type="match status" value="1"/>
</dbReference>
<evidence type="ECO:0000256" key="4">
    <source>
        <dbReference type="ARBA" id="ARBA00023125"/>
    </source>
</evidence>
<dbReference type="PROSITE" id="PS00676">
    <property type="entry name" value="SIGMA54_INTERACT_2"/>
    <property type="match status" value="1"/>
</dbReference>
<keyword evidence="9" id="KW-1185">Reference proteome</keyword>
<dbReference type="InterPro" id="IPR009057">
    <property type="entry name" value="Homeodomain-like_sf"/>
</dbReference>
<dbReference type="GO" id="GO:0043565">
    <property type="term" value="F:sequence-specific DNA binding"/>
    <property type="evidence" value="ECO:0007669"/>
    <property type="project" value="InterPro"/>
</dbReference>
<dbReference type="Gene3D" id="1.10.10.60">
    <property type="entry name" value="Homeodomain-like"/>
    <property type="match status" value="1"/>
</dbReference>
<organism evidence="8 9">
    <name type="scientific">Sedimentibacter saalensis</name>
    <dbReference type="NCBI Taxonomy" id="130788"/>
    <lineage>
        <taxon>Bacteria</taxon>
        <taxon>Bacillati</taxon>
        <taxon>Bacillota</taxon>
        <taxon>Tissierellia</taxon>
        <taxon>Sedimentibacter</taxon>
    </lineage>
</organism>
<evidence type="ECO:0000259" key="7">
    <source>
        <dbReference type="PROSITE" id="PS50112"/>
    </source>
</evidence>
<dbReference type="Gene3D" id="1.10.8.60">
    <property type="match status" value="1"/>
</dbReference>
<dbReference type="Pfam" id="PF25601">
    <property type="entry name" value="AAA_lid_14"/>
    <property type="match status" value="1"/>
</dbReference>
<dbReference type="InterPro" id="IPR035965">
    <property type="entry name" value="PAS-like_dom_sf"/>
</dbReference>
<accession>A0A562J7D8</accession>
<reference evidence="8 9" key="1">
    <citation type="submission" date="2019-07" db="EMBL/GenBank/DDBJ databases">
        <title>Genomic Encyclopedia of Type Strains, Phase I: the one thousand microbial genomes (KMG-I) project.</title>
        <authorList>
            <person name="Kyrpides N."/>
        </authorList>
    </citation>
    <scope>NUCLEOTIDE SEQUENCE [LARGE SCALE GENOMIC DNA]</scope>
    <source>
        <strain evidence="8 9">DSM 13558</strain>
    </source>
</reference>
<name>A0A562J7D8_9FIRM</name>
<dbReference type="PRINTS" id="PR01590">
    <property type="entry name" value="HTHFIS"/>
</dbReference>
<dbReference type="InterPro" id="IPR025943">
    <property type="entry name" value="Sigma_54_int_dom_ATP-bd_2"/>
</dbReference>
<dbReference type="OrthoDB" id="5411866at2"/>
<keyword evidence="2" id="KW-0067">ATP-binding</keyword>
<comment type="caution">
    <text evidence="8">The sequence shown here is derived from an EMBL/GenBank/DDBJ whole genome shotgun (WGS) entry which is preliminary data.</text>
</comment>
<dbReference type="FunFam" id="3.40.50.300:FF:000006">
    <property type="entry name" value="DNA-binding transcriptional regulator NtrC"/>
    <property type="match status" value="1"/>
</dbReference>
<dbReference type="Gene3D" id="3.40.50.300">
    <property type="entry name" value="P-loop containing nucleotide triphosphate hydrolases"/>
    <property type="match status" value="1"/>
</dbReference>
<dbReference type="Pfam" id="PF01590">
    <property type="entry name" value="GAF"/>
    <property type="match status" value="1"/>
</dbReference>
<dbReference type="AlphaFoldDB" id="A0A562J7D8"/>
<dbReference type="RefSeq" id="WP_145084059.1">
    <property type="nucleotide sequence ID" value="NZ_VLKH01000007.1"/>
</dbReference>
<evidence type="ECO:0000256" key="2">
    <source>
        <dbReference type="ARBA" id="ARBA00022840"/>
    </source>
</evidence>
<keyword evidence="3" id="KW-0805">Transcription regulation</keyword>
<dbReference type="Gene3D" id="3.30.450.20">
    <property type="entry name" value="PAS domain"/>
    <property type="match status" value="1"/>
</dbReference>
<dbReference type="Pfam" id="PF00158">
    <property type="entry name" value="Sigma54_activat"/>
    <property type="match status" value="1"/>
</dbReference>
<dbReference type="SUPFAM" id="SSF46689">
    <property type="entry name" value="Homeodomain-like"/>
    <property type="match status" value="1"/>
</dbReference>
<evidence type="ECO:0000313" key="9">
    <source>
        <dbReference type="Proteomes" id="UP000315343"/>
    </source>
</evidence>
<dbReference type="InterPro" id="IPR027417">
    <property type="entry name" value="P-loop_NTPase"/>
</dbReference>
<proteinExistence type="predicted"/>
<dbReference type="SMART" id="SM00382">
    <property type="entry name" value="AAA"/>
    <property type="match status" value="1"/>
</dbReference>
<dbReference type="PROSITE" id="PS00688">
    <property type="entry name" value="SIGMA54_INTERACT_3"/>
    <property type="match status" value="1"/>
</dbReference>
<dbReference type="InterPro" id="IPR025662">
    <property type="entry name" value="Sigma_54_int_dom_ATP-bd_1"/>
</dbReference>
<dbReference type="SUPFAM" id="SSF55785">
    <property type="entry name" value="PYP-like sensor domain (PAS domain)"/>
    <property type="match status" value="1"/>
</dbReference>
<keyword evidence="4" id="KW-0238">DNA-binding</keyword>
<dbReference type="Gene3D" id="3.30.450.40">
    <property type="match status" value="1"/>
</dbReference>
<dbReference type="InterPro" id="IPR003018">
    <property type="entry name" value="GAF"/>
</dbReference>
<dbReference type="InterPro" id="IPR002197">
    <property type="entry name" value="HTH_Fis"/>
</dbReference>
<dbReference type="GO" id="GO:0006355">
    <property type="term" value="P:regulation of DNA-templated transcription"/>
    <property type="evidence" value="ECO:0007669"/>
    <property type="project" value="InterPro"/>
</dbReference>
<gene>
    <name evidence="8" type="ORF">LY60_02477</name>
</gene>
<dbReference type="InterPro" id="IPR002078">
    <property type="entry name" value="Sigma_54_int"/>
</dbReference>
<dbReference type="GO" id="GO:0005524">
    <property type="term" value="F:ATP binding"/>
    <property type="evidence" value="ECO:0007669"/>
    <property type="project" value="UniProtKB-KW"/>
</dbReference>
<feature type="domain" description="Sigma-54 factor interaction" evidence="6">
    <location>
        <begin position="328"/>
        <end position="558"/>
    </location>
</feature>
<dbReference type="InterPro" id="IPR029016">
    <property type="entry name" value="GAF-like_dom_sf"/>
</dbReference>
<feature type="domain" description="PAS" evidence="7">
    <location>
        <begin position="199"/>
        <end position="242"/>
    </location>
</feature>
<evidence type="ECO:0000256" key="5">
    <source>
        <dbReference type="ARBA" id="ARBA00023163"/>
    </source>
</evidence>
<dbReference type="PROSITE" id="PS00675">
    <property type="entry name" value="SIGMA54_INTERACT_1"/>
    <property type="match status" value="1"/>
</dbReference>
<dbReference type="EMBL" id="VLKH01000007">
    <property type="protein sequence ID" value="TWH78953.1"/>
    <property type="molecule type" value="Genomic_DNA"/>
</dbReference>
<dbReference type="Proteomes" id="UP000315343">
    <property type="component" value="Unassembled WGS sequence"/>
</dbReference>
<dbReference type="InterPro" id="IPR025944">
    <property type="entry name" value="Sigma_54_int_dom_CS"/>
</dbReference>
<dbReference type="CDD" id="cd00009">
    <property type="entry name" value="AAA"/>
    <property type="match status" value="1"/>
</dbReference>
<evidence type="ECO:0000256" key="1">
    <source>
        <dbReference type="ARBA" id="ARBA00022741"/>
    </source>
</evidence>
<dbReference type="NCBIfam" id="TIGR00229">
    <property type="entry name" value="sensory_box"/>
    <property type="match status" value="1"/>
</dbReference>
<dbReference type="PROSITE" id="PS50112">
    <property type="entry name" value="PAS"/>
    <property type="match status" value="1"/>
</dbReference>
<dbReference type="PROSITE" id="PS50045">
    <property type="entry name" value="SIGMA54_INTERACT_4"/>
    <property type="match status" value="1"/>
</dbReference>
<evidence type="ECO:0000256" key="3">
    <source>
        <dbReference type="ARBA" id="ARBA00023015"/>
    </source>
</evidence>
<dbReference type="PANTHER" id="PTHR32071:SF57">
    <property type="entry name" value="C4-DICARBOXYLATE TRANSPORT TRANSCRIPTIONAL REGULATORY PROTEIN DCTD"/>
    <property type="match status" value="1"/>
</dbReference>